<organism evidence="3 4">
    <name type="scientific">Amorphus orientalis</name>
    <dbReference type="NCBI Taxonomy" id="649198"/>
    <lineage>
        <taxon>Bacteria</taxon>
        <taxon>Pseudomonadati</taxon>
        <taxon>Pseudomonadota</taxon>
        <taxon>Alphaproteobacteria</taxon>
        <taxon>Hyphomicrobiales</taxon>
        <taxon>Amorphaceae</taxon>
        <taxon>Amorphus</taxon>
    </lineage>
</organism>
<dbReference type="SUPFAM" id="SSF103481">
    <property type="entry name" value="Multidrug resistance efflux transporter EmrE"/>
    <property type="match status" value="1"/>
</dbReference>
<dbReference type="AlphaFoldDB" id="A0AAE3VM94"/>
<reference evidence="3" key="1">
    <citation type="submission" date="2023-07" db="EMBL/GenBank/DDBJ databases">
        <title>Genomic Encyclopedia of Type Strains, Phase IV (KMG-IV): sequencing the most valuable type-strain genomes for metagenomic binning, comparative biology and taxonomic classification.</title>
        <authorList>
            <person name="Goeker M."/>
        </authorList>
    </citation>
    <scope>NUCLEOTIDE SEQUENCE</scope>
    <source>
        <strain evidence="3">DSM 21202</strain>
    </source>
</reference>
<keyword evidence="4" id="KW-1185">Reference proteome</keyword>
<comment type="caution">
    <text evidence="3">The sequence shown here is derived from an EMBL/GenBank/DDBJ whole genome shotgun (WGS) entry which is preliminary data.</text>
</comment>
<dbReference type="RefSeq" id="WP_306884428.1">
    <property type="nucleotide sequence ID" value="NZ_JAUSUL010000001.1"/>
</dbReference>
<dbReference type="PANTHER" id="PTHR22911">
    <property type="entry name" value="ACYL-MALONYL CONDENSING ENZYME-RELATED"/>
    <property type="match status" value="1"/>
</dbReference>
<feature type="transmembrane region" description="Helical" evidence="1">
    <location>
        <begin position="7"/>
        <end position="29"/>
    </location>
</feature>
<feature type="transmembrane region" description="Helical" evidence="1">
    <location>
        <begin position="65"/>
        <end position="84"/>
    </location>
</feature>
<feature type="transmembrane region" description="Helical" evidence="1">
    <location>
        <begin position="260"/>
        <end position="279"/>
    </location>
</feature>
<evidence type="ECO:0000259" key="2">
    <source>
        <dbReference type="Pfam" id="PF00892"/>
    </source>
</evidence>
<feature type="transmembrane region" description="Helical" evidence="1">
    <location>
        <begin position="122"/>
        <end position="140"/>
    </location>
</feature>
<feature type="transmembrane region" description="Helical" evidence="1">
    <location>
        <begin position="96"/>
        <end position="115"/>
    </location>
</feature>
<dbReference type="InterPro" id="IPR000620">
    <property type="entry name" value="EamA_dom"/>
</dbReference>
<keyword evidence="1" id="KW-0472">Membrane</keyword>
<evidence type="ECO:0000313" key="3">
    <source>
        <dbReference type="EMBL" id="MDQ0314642.1"/>
    </source>
</evidence>
<accession>A0AAE3VM94</accession>
<sequence>MTDQLKGTLLVVTGVLVLSPDAMLIRLMTAEPMTILFWRGVGIFVVLGILSILRHRGRLFAYVRSVGPTGLAVSGCFALCQLGFVGGVATTNPANALVMVAATPLCAAIASRLVLGERIAPSTMIAVVAGLTGVAIMMAPHLGGEGNLRGDLIAAIVPVSLGLAFTLVRKLRATDVWLLYSIAGLIVAVVAAPFRGSEFLSGADIVWATILVLLVVPVSFALITQGPRYITAAEVSLIMLLETVLGPVWVWFAVGIAPGIYAVLGGGVLLTTLAVHSWWRLNRAPAAQKSEAMPLTSQSP</sequence>
<feature type="transmembrane region" description="Helical" evidence="1">
    <location>
        <begin position="176"/>
        <end position="193"/>
    </location>
</feature>
<dbReference type="Proteomes" id="UP001229244">
    <property type="component" value="Unassembled WGS sequence"/>
</dbReference>
<dbReference type="Pfam" id="PF00892">
    <property type="entry name" value="EamA"/>
    <property type="match status" value="1"/>
</dbReference>
<name>A0AAE3VM94_9HYPH</name>
<feature type="transmembrane region" description="Helical" evidence="1">
    <location>
        <begin position="205"/>
        <end position="223"/>
    </location>
</feature>
<proteinExistence type="predicted"/>
<dbReference type="EMBL" id="JAUSUL010000001">
    <property type="protein sequence ID" value="MDQ0314642.1"/>
    <property type="molecule type" value="Genomic_DNA"/>
</dbReference>
<feature type="transmembrane region" description="Helical" evidence="1">
    <location>
        <begin position="35"/>
        <end position="53"/>
    </location>
</feature>
<dbReference type="InterPro" id="IPR037185">
    <property type="entry name" value="EmrE-like"/>
</dbReference>
<feature type="transmembrane region" description="Helical" evidence="1">
    <location>
        <begin position="235"/>
        <end position="254"/>
    </location>
</feature>
<gene>
    <name evidence="3" type="ORF">J2S73_001079</name>
</gene>
<evidence type="ECO:0000313" key="4">
    <source>
        <dbReference type="Proteomes" id="UP001229244"/>
    </source>
</evidence>
<keyword evidence="1" id="KW-0812">Transmembrane</keyword>
<keyword evidence="1" id="KW-1133">Transmembrane helix</keyword>
<dbReference type="GO" id="GO:0016020">
    <property type="term" value="C:membrane"/>
    <property type="evidence" value="ECO:0007669"/>
    <property type="project" value="InterPro"/>
</dbReference>
<evidence type="ECO:0000256" key="1">
    <source>
        <dbReference type="SAM" id="Phobius"/>
    </source>
</evidence>
<protein>
    <submittedName>
        <fullName evidence="3">Drug/metabolite transporter (DMT)-like permease</fullName>
    </submittedName>
</protein>
<feature type="transmembrane region" description="Helical" evidence="1">
    <location>
        <begin position="152"/>
        <end position="169"/>
    </location>
</feature>
<feature type="domain" description="EamA" evidence="2">
    <location>
        <begin position="6"/>
        <end position="138"/>
    </location>
</feature>